<dbReference type="EMBL" id="JBDFRB010000003">
    <property type="protein sequence ID" value="MEN2744028.1"/>
    <property type="molecule type" value="Genomic_DNA"/>
</dbReference>
<dbReference type="PROSITE" id="PS51257">
    <property type="entry name" value="PROKAR_LIPOPROTEIN"/>
    <property type="match status" value="1"/>
</dbReference>
<evidence type="ECO:0000256" key="1">
    <source>
        <dbReference type="SAM" id="MobiDB-lite"/>
    </source>
</evidence>
<feature type="signal peptide" evidence="2">
    <location>
        <begin position="1"/>
        <end position="21"/>
    </location>
</feature>
<reference evidence="3 4" key="1">
    <citation type="submission" date="2024-05" db="EMBL/GenBank/DDBJ databases">
        <title>Sinomonas sp. nov., isolated from a waste landfill.</title>
        <authorList>
            <person name="Zhao Y."/>
        </authorList>
    </citation>
    <scope>NUCLEOTIDE SEQUENCE [LARGE SCALE GENOMIC DNA]</scope>
    <source>
        <strain evidence="3 4">CCTCC AB2014300</strain>
    </source>
</reference>
<gene>
    <name evidence="3" type="ORF">ABCQ75_05685</name>
</gene>
<evidence type="ECO:0000313" key="4">
    <source>
        <dbReference type="Proteomes" id="UP001422074"/>
    </source>
</evidence>
<protein>
    <submittedName>
        <fullName evidence="3">Uncharacterized protein</fullName>
    </submittedName>
</protein>
<keyword evidence="4" id="KW-1185">Reference proteome</keyword>
<name>A0ABU9X1N3_9MICC</name>
<dbReference type="Proteomes" id="UP001422074">
    <property type="component" value="Unassembled WGS sequence"/>
</dbReference>
<proteinExistence type="predicted"/>
<comment type="caution">
    <text evidence="3">The sequence shown here is derived from an EMBL/GenBank/DDBJ whole genome shotgun (WGS) entry which is preliminary data.</text>
</comment>
<feature type="chain" id="PRO_5046553148" evidence="2">
    <location>
        <begin position="22"/>
        <end position="140"/>
    </location>
</feature>
<organism evidence="3 4">
    <name type="scientific">Sinomonas halotolerans</name>
    <dbReference type="NCBI Taxonomy" id="1644133"/>
    <lineage>
        <taxon>Bacteria</taxon>
        <taxon>Bacillati</taxon>
        <taxon>Actinomycetota</taxon>
        <taxon>Actinomycetes</taxon>
        <taxon>Micrococcales</taxon>
        <taxon>Micrococcaceae</taxon>
        <taxon>Sinomonas</taxon>
    </lineage>
</organism>
<dbReference type="RefSeq" id="WP_345883734.1">
    <property type="nucleotide sequence ID" value="NZ_JBDFRB010000003.1"/>
</dbReference>
<keyword evidence="2" id="KW-0732">Signal</keyword>
<evidence type="ECO:0000256" key="2">
    <source>
        <dbReference type="SAM" id="SignalP"/>
    </source>
</evidence>
<evidence type="ECO:0000313" key="3">
    <source>
        <dbReference type="EMBL" id="MEN2744028.1"/>
    </source>
</evidence>
<accession>A0ABU9X1N3</accession>
<feature type="region of interest" description="Disordered" evidence="1">
    <location>
        <begin position="121"/>
        <end position="140"/>
    </location>
</feature>
<sequence>MKLSLRRAWKVASAVLGAAVAACVGPVALVGVAGPLPVAHATTGTVITNQTLTANTTWTTAGSPYWIQNELTINAGVRLTIEPGVVVKIGNPSDRYGRISVNGQLIALGTSAAPVVFTSHRDDSIAGDTNGDGGATVPAR</sequence>